<protein>
    <submittedName>
        <fullName evidence="5">Acyl carrier protein phosphodiesterase</fullName>
    </submittedName>
</protein>
<evidence type="ECO:0000313" key="6">
    <source>
        <dbReference type="Proteomes" id="UP000199107"/>
    </source>
</evidence>
<keyword evidence="1" id="KW-0444">Lipid biosynthesis</keyword>
<dbReference type="Pfam" id="PF04336">
    <property type="entry name" value="ACP_PD"/>
    <property type="match status" value="1"/>
</dbReference>
<dbReference type="GO" id="GO:0006633">
    <property type="term" value="P:fatty acid biosynthetic process"/>
    <property type="evidence" value="ECO:0007669"/>
    <property type="project" value="UniProtKB-KW"/>
</dbReference>
<dbReference type="InterPro" id="IPR007431">
    <property type="entry name" value="ACP_PD"/>
</dbReference>
<keyword evidence="3" id="KW-0443">Lipid metabolism</keyword>
<dbReference type="AlphaFoldDB" id="A0A1G9EW67"/>
<keyword evidence="4" id="KW-0275">Fatty acid biosynthesis</keyword>
<dbReference type="RefSeq" id="WP_089656689.1">
    <property type="nucleotide sequence ID" value="NZ_FNGH01000001.1"/>
</dbReference>
<evidence type="ECO:0000256" key="4">
    <source>
        <dbReference type="ARBA" id="ARBA00023160"/>
    </source>
</evidence>
<keyword evidence="6" id="KW-1185">Reference proteome</keyword>
<dbReference type="OrthoDB" id="8442777at2"/>
<organism evidence="5 6">
    <name type="scientific">Franzmannia pantelleriensis</name>
    <dbReference type="NCBI Taxonomy" id="48727"/>
    <lineage>
        <taxon>Bacteria</taxon>
        <taxon>Pseudomonadati</taxon>
        <taxon>Pseudomonadota</taxon>
        <taxon>Gammaproteobacteria</taxon>
        <taxon>Oceanospirillales</taxon>
        <taxon>Halomonadaceae</taxon>
        <taxon>Franzmannia</taxon>
    </lineage>
</organism>
<name>A0A1G9EW67_9GAMM</name>
<keyword evidence="4" id="KW-0276">Fatty acid metabolism</keyword>
<evidence type="ECO:0000256" key="1">
    <source>
        <dbReference type="ARBA" id="ARBA00022516"/>
    </source>
</evidence>
<dbReference type="EMBL" id="FNGH01000001">
    <property type="protein sequence ID" value="SDK80374.1"/>
    <property type="molecule type" value="Genomic_DNA"/>
</dbReference>
<dbReference type="PANTHER" id="PTHR38764:SF1">
    <property type="entry name" value="ACYL CARRIER PROTEIN PHOSPHODIESTERASE"/>
    <property type="match status" value="1"/>
</dbReference>
<dbReference type="PANTHER" id="PTHR38764">
    <property type="entry name" value="ACYL CARRIER PROTEIN PHOSPHODIESTERASE"/>
    <property type="match status" value="1"/>
</dbReference>
<evidence type="ECO:0000256" key="3">
    <source>
        <dbReference type="ARBA" id="ARBA00023098"/>
    </source>
</evidence>
<gene>
    <name evidence="5" type="ORF">SAMN05192555_101242</name>
</gene>
<keyword evidence="2" id="KW-0378">Hydrolase</keyword>
<dbReference type="Proteomes" id="UP000199107">
    <property type="component" value="Unassembled WGS sequence"/>
</dbReference>
<dbReference type="STRING" id="48727.SAMN05192555_101242"/>
<proteinExistence type="predicted"/>
<accession>A0A1G9EW67</accession>
<evidence type="ECO:0000256" key="2">
    <source>
        <dbReference type="ARBA" id="ARBA00022801"/>
    </source>
</evidence>
<sequence>MNFLAHAWLARHGSDDFLYGNLIADGVKGRDLSDWAEATAQGIRHHRRVDAWVDRHPRVLAALQRAPRAQRRYAPIALDLVWDHFLARDKAPLTEQQLLVERCYRLLAARSAPARLESMVPSLVAHDWLRGYADFDFTCRAVAGIGQRLTGPNRLAELVPWLYDDYSALEHDFRQLWPAVHEELASDGASHQP</sequence>
<evidence type="ECO:0000313" key="5">
    <source>
        <dbReference type="EMBL" id="SDK80374.1"/>
    </source>
</evidence>
<reference evidence="6" key="1">
    <citation type="submission" date="2016-10" db="EMBL/GenBank/DDBJ databases">
        <authorList>
            <person name="Varghese N."/>
            <person name="Submissions S."/>
        </authorList>
    </citation>
    <scope>NUCLEOTIDE SEQUENCE [LARGE SCALE GENOMIC DNA]</scope>
    <source>
        <strain evidence="6">AAP</strain>
    </source>
</reference>
<dbReference type="GO" id="GO:0008770">
    <property type="term" value="F:[acyl-carrier-protein] phosphodiesterase activity"/>
    <property type="evidence" value="ECO:0007669"/>
    <property type="project" value="InterPro"/>
</dbReference>